<evidence type="ECO:0000256" key="1">
    <source>
        <dbReference type="SAM" id="Phobius"/>
    </source>
</evidence>
<keyword evidence="1" id="KW-0472">Membrane</keyword>
<sequence length="136" mass="13686">MRPGAAVSAACFTLLSVWRVTDGDLVFAGVFAVLALVYLVLALRGPAGRPVARPAGPRAVVAPSPEQAALAAHHRRGWQVIAVVGLVGGVAAVAWFPPLALVLAGCGAYSAHRARALGRTAGPQTAAHAAVPSGRA</sequence>
<evidence type="ECO:0000313" key="3">
    <source>
        <dbReference type="Proteomes" id="UP001596455"/>
    </source>
</evidence>
<keyword evidence="3" id="KW-1185">Reference proteome</keyword>
<evidence type="ECO:0008006" key="4">
    <source>
        <dbReference type="Google" id="ProtNLM"/>
    </source>
</evidence>
<dbReference type="Proteomes" id="UP001596455">
    <property type="component" value="Unassembled WGS sequence"/>
</dbReference>
<dbReference type="RefSeq" id="WP_382390253.1">
    <property type="nucleotide sequence ID" value="NZ_JBHTCQ010000001.1"/>
</dbReference>
<feature type="transmembrane region" description="Helical" evidence="1">
    <location>
        <begin position="80"/>
        <end position="104"/>
    </location>
</feature>
<keyword evidence="1" id="KW-1133">Transmembrane helix</keyword>
<protein>
    <recommendedName>
        <fullName evidence="4">Integral membrane protein</fullName>
    </recommendedName>
</protein>
<gene>
    <name evidence="2" type="ORF">ACFQQL_00765</name>
</gene>
<comment type="caution">
    <text evidence="2">The sequence shown here is derived from an EMBL/GenBank/DDBJ whole genome shotgun (WGS) entry which is preliminary data.</text>
</comment>
<evidence type="ECO:0000313" key="2">
    <source>
        <dbReference type="EMBL" id="MFC7403621.1"/>
    </source>
</evidence>
<feature type="transmembrane region" description="Helical" evidence="1">
    <location>
        <begin position="29"/>
        <end position="47"/>
    </location>
</feature>
<keyword evidence="1" id="KW-0812">Transmembrane</keyword>
<name>A0ABW2Q382_9MICO</name>
<dbReference type="EMBL" id="JBHTCQ010000001">
    <property type="protein sequence ID" value="MFC7403621.1"/>
    <property type="molecule type" value="Genomic_DNA"/>
</dbReference>
<reference evidence="3" key="1">
    <citation type="journal article" date="2019" name="Int. J. Syst. Evol. Microbiol.">
        <title>The Global Catalogue of Microorganisms (GCM) 10K type strain sequencing project: providing services to taxonomists for standard genome sequencing and annotation.</title>
        <authorList>
            <consortium name="The Broad Institute Genomics Platform"/>
            <consortium name="The Broad Institute Genome Sequencing Center for Infectious Disease"/>
            <person name="Wu L."/>
            <person name="Ma J."/>
        </authorList>
    </citation>
    <scope>NUCLEOTIDE SEQUENCE [LARGE SCALE GENOMIC DNA]</scope>
    <source>
        <strain evidence="3">JCM 1490</strain>
    </source>
</reference>
<accession>A0ABW2Q382</accession>
<organism evidence="2 3">
    <name type="scientific">Georgenia alba</name>
    <dbReference type="NCBI Taxonomy" id="2233858"/>
    <lineage>
        <taxon>Bacteria</taxon>
        <taxon>Bacillati</taxon>
        <taxon>Actinomycetota</taxon>
        <taxon>Actinomycetes</taxon>
        <taxon>Micrococcales</taxon>
        <taxon>Bogoriellaceae</taxon>
        <taxon>Georgenia</taxon>
    </lineage>
</organism>
<proteinExistence type="predicted"/>